<dbReference type="EMBL" id="CP129013">
    <property type="protein sequence ID" value="WLR43768.1"/>
    <property type="molecule type" value="Genomic_DNA"/>
</dbReference>
<proteinExistence type="predicted"/>
<dbReference type="RefSeq" id="WP_226538584.1">
    <property type="nucleotide sequence ID" value="NZ_CP129013.1"/>
</dbReference>
<dbReference type="InterPro" id="IPR029491">
    <property type="entry name" value="Helicase_HTH"/>
</dbReference>
<dbReference type="Proteomes" id="UP001197974">
    <property type="component" value="Chromosome"/>
</dbReference>
<sequence>MVLSSKELSVNEKSEILSFSYLHVCILYCLNHLDGQRTVSAVLHILNGKKSSQTIQDSYLFKLTNLFGVFMQLTKYSFIEVIIYLEEQKVIDRQTENSYILTTEGKILLGRLLIGRPMPNALEGLKYQNIDRRFWNRLALYIQSVSHIAYQQSFQPVMKDRQQQTKVKNFLLSMPLSKQEIINQSHKQLHELLSSLTDEEALLITFRLSVYNRAGLTNLQLGDFFHKDKEYIDVWFWATIHKMIESLSNNQAVYPLLYRLMEDFLDYETLTQSTRKTLFFYEKGYTIEQISTIRKLKTGTIEDHFVELAFHLNDFEVEPLLSEKDYNIINNYLKGKKVQKLSVIKEDLHNQFSFFQIRLALAKLRRAGN</sequence>
<protein>
    <submittedName>
        <fullName evidence="2">Helix-turn-helix domain-containing protein</fullName>
    </submittedName>
</protein>
<name>A0ABY9JZ39_9BACI</name>
<dbReference type="Pfam" id="PF14493">
    <property type="entry name" value="HTH_40"/>
    <property type="match status" value="1"/>
</dbReference>
<evidence type="ECO:0000313" key="3">
    <source>
        <dbReference type="Proteomes" id="UP001197974"/>
    </source>
</evidence>
<gene>
    <name evidence="2" type="ORF">LC087_06465</name>
</gene>
<feature type="domain" description="Helicase Helix-turn-helix" evidence="1">
    <location>
        <begin position="273"/>
        <end position="361"/>
    </location>
</feature>
<organism evidence="2 3">
    <name type="scientific">Bacillus carboniphilus</name>
    <dbReference type="NCBI Taxonomy" id="86663"/>
    <lineage>
        <taxon>Bacteria</taxon>
        <taxon>Bacillati</taxon>
        <taxon>Bacillota</taxon>
        <taxon>Bacilli</taxon>
        <taxon>Bacillales</taxon>
        <taxon>Bacillaceae</taxon>
        <taxon>Bacillus</taxon>
    </lineage>
</organism>
<evidence type="ECO:0000259" key="1">
    <source>
        <dbReference type="Pfam" id="PF14493"/>
    </source>
</evidence>
<dbReference type="SUPFAM" id="SSF88659">
    <property type="entry name" value="Sigma3 and sigma4 domains of RNA polymerase sigma factors"/>
    <property type="match status" value="1"/>
</dbReference>
<keyword evidence="3" id="KW-1185">Reference proteome</keyword>
<accession>A0ABY9JZ39</accession>
<dbReference type="InterPro" id="IPR013324">
    <property type="entry name" value="RNA_pol_sigma_r3/r4-like"/>
</dbReference>
<reference evidence="2 3" key="1">
    <citation type="submission" date="2023-06" db="EMBL/GenBank/DDBJ databases">
        <title>Five Gram-positive bacteria isolated from mangrove sediments in Shenzhen, Guangdong, China.</title>
        <authorList>
            <person name="Yu S."/>
            <person name="Zheng W."/>
            <person name="Huang Y."/>
        </authorList>
    </citation>
    <scope>NUCLEOTIDE SEQUENCE [LARGE SCALE GENOMIC DNA]</scope>
    <source>
        <strain evidence="2 3">SaN35-3</strain>
    </source>
</reference>
<evidence type="ECO:0000313" key="2">
    <source>
        <dbReference type="EMBL" id="WLR43768.1"/>
    </source>
</evidence>